<evidence type="ECO:0000313" key="1">
    <source>
        <dbReference type="EMBL" id="GAA5189063.1"/>
    </source>
</evidence>
<proteinExistence type="predicted"/>
<sequence length="202" mass="22392">MKQVIDGIYQTGKMHVSIGPHSVTKTYTGSKAQRNGFPREVRALERLRGVAGFPQLINADSSNFAITMSRLPGAMAKSLNPQQVALVRQRVASMLAQGVARHSLPIRDFVVSTDGEVGMADFERTTLRRCRFSPLWVVATLVTQYNLSRLVRANCPEALGAGERLGLHLADGVRAMLQPLVKSKKALRRARRRRFEVRPSEA</sequence>
<evidence type="ECO:0008006" key="3">
    <source>
        <dbReference type="Google" id="ProtNLM"/>
    </source>
</evidence>
<dbReference type="EMBL" id="BAABLF010000006">
    <property type="protein sequence ID" value="GAA5189063.1"/>
    <property type="molecule type" value="Genomic_DNA"/>
</dbReference>
<organism evidence="1 2">
    <name type="scientific">Ferrimonas gelatinilytica</name>
    <dbReference type="NCBI Taxonomy" id="1255257"/>
    <lineage>
        <taxon>Bacteria</taxon>
        <taxon>Pseudomonadati</taxon>
        <taxon>Pseudomonadota</taxon>
        <taxon>Gammaproteobacteria</taxon>
        <taxon>Alteromonadales</taxon>
        <taxon>Ferrimonadaceae</taxon>
        <taxon>Ferrimonas</taxon>
    </lineage>
</organism>
<evidence type="ECO:0000313" key="2">
    <source>
        <dbReference type="Proteomes" id="UP001501600"/>
    </source>
</evidence>
<keyword evidence="2" id="KW-1185">Reference proteome</keyword>
<dbReference type="RefSeq" id="WP_345316003.1">
    <property type="nucleotide sequence ID" value="NZ_BAABLF010000006.1"/>
</dbReference>
<gene>
    <name evidence="1" type="ORF">GCM10025772_10550</name>
</gene>
<reference evidence="2" key="1">
    <citation type="journal article" date="2019" name="Int. J. Syst. Evol. Microbiol.">
        <title>The Global Catalogue of Microorganisms (GCM) 10K type strain sequencing project: providing services to taxonomists for standard genome sequencing and annotation.</title>
        <authorList>
            <consortium name="The Broad Institute Genomics Platform"/>
            <consortium name="The Broad Institute Genome Sequencing Center for Infectious Disease"/>
            <person name="Wu L."/>
            <person name="Ma J."/>
        </authorList>
    </citation>
    <scope>NUCLEOTIDE SEQUENCE [LARGE SCALE GENOMIC DNA]</scope>
    <source>
        <strain evidence="2">JCM 18720</strain>
    </source>
</reference>
<dbReference type="Proteomes" id="UP001501600">
    <property type="component" value="Unassembled WGS sequence"/>
</dbReference>
<protein>
    <recommendedName>
        <fullName evidence="3">Aminoglycoside phosphotransferase domain-containing protein</fullName>
    </recommendedName>
</protein>
<accession>A0ABP9S076</accession>
<comment type="caution">
    <text evidence="1">The sequence shown here is derived from an EMBL/GenBank/DDBJ whole genome shotgun (WGS) entry which is preliminary data.</text>
</comment>
<name>A0ABP9S076_9GAMM</name>